<dbReference type="OrthoDB" id="416217at2759"/>
<organism evidence="3 4">
    <name type="scientific">Scheffersomyces stipitis (strain ATCC 58785 / CBS 6054 / NBRC 10063 / NRRL Y-11545)</name>
    <name type="common">Yeast</name>
    <name type="synonym">Pichia stipitis</name>
    <dbReference type="NCBI Taxonomy" id="322104"/>
    <lineage>
        <taxon>Eukaryota</taxon>
        <taxon>Fungi</taxon>
        <taxon>Dikarya</taxon>
        <taxon>Ascomycota</taxon>
        <taxon>Saccharomycotina</taxon>
        <taxon>Pichiomycetes</taxon>
        <taxon>Debaryomycetaceae</taxon>
        <taxon>Scheffersomyces</taxon>
    </lineage>
</organism>
<sequence>MVSPISSQSSTTPLAQEALSNSPDSINSEDSNENPVQRNELENASANSTSSITQSSLAAAAAEKHLIRRRKHKNSKLGCPNCKKRRVKCTENLPACSNCIKHKVKCGYLDYTEEQLNELRQAKLAQDFDELTTSNVKKSKPKTKSLSAPNKATTVVVPKKAASFATPSIPHSGTGSGAGSINAPESVVTGTGFEGNEFDNDDSNNNNVNNFNNVGVNINNMNNINNNINGNNSSFLRDGYADNMMMVDPTAVDFSNSASSFTMSENSIDFSNPAALNPDSYVAFSNVSTIPPSRVTPAPYASALPNAIRSNTTFTVINGEQIDYQEKLLEVVGILGPSIDNGTCPLPQIRHLYYVWLNSFIYRSYTSEMMFSCLINLTTNYLITNCFINSDSYKKHLPPQGSSTTSSELPWDESHQSQFGDKLSHYARVIKDMRYFLNKNEDPDLCSSVSYILSLMSIYDPEATLNSSNCFRDGLFSILSYNINLTLKRKGDIGIIITTHLKLMKNIARSVYLPGYDPALLIEFQSVLNNFSELIRPVINRVKNYVLSNNLAPVEKLRFVEEKLVDLIDFTDDCINKYIPAIYDNFSDIDKQQELLFDMIYRWVRFFPSRLTVITPASDPLEKVLYLFYKVLKKSLYAIFPQVKFFFLRDFDSPLMLDVFVVIKDVDIFFEYLEHPKTNVLPWELYGQILPELKNMSSYLIRLVTFLQIRVGLLYRYVVYEQVAKEKFPIKDSRAWRDSITDIEGTRQEFNKVIGLKEVPIKSFLKTYIKVENYPRLLQNGEDPSTQGHECIEAEVDFSTLQQSGLLRDDFNIMAAMMKGS</sequence>
<evidence type="ECO:0000256" key="1">
    <source>
        <dbReference type="SAM" id="MobiDB-lite"/>
    </source>
</evidence>
<dbReference type="EMBL" id="CP000500">
    <property type="protein sequence ID" value="ABN67537.2"/>
    <property type="molecule type" value="Genomic_DNA"/>
</dbReference>
<dbReference type="eggNOG" id="ENOG502SVEY">
    <property type="taxonomic scope" value="Eukaryota"/>
</dbReference>
<evidence type="ECO:0000259" key="2">
    <source>
        <dbReference type="PROSITE" id="PS50048"/>
    </source>
</evidence>
<evidence type="ECO:0000313" key="4">
    <source>
        <dbReference type="Proteomes" id="UP000002258"/>
    </source>
</evidence>
<dbReference type="GO" id="GO:0008270">
    <property type="term" value="F:zinc ion binding"/>
    <property type="evidence" value="ECO:0007669"/>
    <property type="project" value="InterPro"/>
</dbReference>
<proteinExistence type="predicted"/>
<dbReference type="InterPro" id="IPR001138">
    <property type="entry name" value="Zn2Cys6_DnaBD"/>
</dbReference>
<dbReference type="PANTHER" id="PTHR47657">
    <property type="entry name" value="STEROL REGULATORY ELEMENT-BINDING PROTEIN ECM22"/>
    <property type="match status" value="1"/>
</dbReference>
<dbReference type="Pfam" id="PF00172">
    <property type="entry name" value="Zn_clus"/>
    <property type="match status" value="1"/>
</dbReference>
<dbReference type="PROSITE" id="PS50048">
    <property type="entry name" value="ZN2_CY6_FUNGAL_2"/>
    <property type="match status" value="1"/>
</dbReference>
<feature type="region of interest" description="Disordered" evidence="1">
    <location>
        <begin position="166"/>
        <end position="208"/>
    </location>
</feature>
<dbReference type="PANTHER" id="PTHR47657:SF7">
    <property type="entry name" value="STEROL REGULATORY ELEMENT-BINDING PROTEIN ECM22"/>
    <property type="match status" value="1"/>
</dbReference>
<dbReference type="OMA" id="LMSIYDP"/>
<dbReference type="HOGENOM" id="CLU_009505_0_0_1"/>
<dbReference type="CDD" id="cd00067">
    <property type="entry name" value="GAL4"/>
    <property type="match status" value="1"/>
</dbReference>
<dbReference type="RefSeq" id="XP_001385566.2">
    <property type="nucleotide sequence ID" value="XM_001385529.1"/>
</dbReference>
<dbReference type="SUPFAM" id="SSF57701">
    <property type="entry name" value="Zn2/Cys6 DNA-binding domain"/>
    <property type="match status" value="1"/>
</dbReference>
<feature type="compositionally biased region" description="Polar residues" evidence="1">
    <location>
        <begin position="1"/>
        <end position="37"/>
    </location>
</feature>
<dbReference type="GeneID" id="4840179"/>
<dbReference type="InParanoid" id="A3LXX2"/>
<dbReference type="GO" id="GO:0000981">
    <property type="term" value="F:DNA-binding transcription factor activity, RNA polymerase II-specific"/>
    <property type="evidence" value="ECO:0007669"/>
    <property type="project" value="InterPro"/>
</dbReference>
<name>A3LXX2_PICST</name>
<feature type="compositionally biased region" description="Low complexity" evidence="1">
    <location>
        <begin position="44"/>
        <end position="61"/>
    </location>
</feature>
<gene>
    <name evidence="3" type="primary">NAF2.2</name>
    <name evidence="3" type="ORF">PICST_84956</name>
</gene>
<reference evidence="3 4" key="1">
    <citation type="journal article" date="2007" name="Nat. Biotechnol.">
        <title>Genome sequence of the lignocellulose-bioconverting and xylose-fermenting yeast Pichia stipitis.</title>
        <authorList>
            <person name="Jeffries T.W."/>
            <person name="Grigoriev I.V."/>
            <person name="Grimwood J."/>
            <person name="Laplaza J.M."/>
            <person name="Aerts A."/>
            <person name="Salamov A."/>
            <person name="Schmutz J."/>
            <person name="Lindquist E."/>
            <person name="Dehal P."/>
            <person name="Shapiro H."/>
            <person name="Jin Y.S."/>
            <person name="Passoth V."/>
            <person name="Richardson P.M."/>
        </authorList>
    </citation>
    <scope>NUCLEOTIDE SEQUENCE [LARGE SCALE GENOMIC DNA]</scope>
    <source>
        <strain evidence="4">ATCC 58785 / CBS 6054 / NBRC 10063 / NRRL Y-11545</strain>
    </source>
</reference>
<dbReference type="STRING" id="322104.A3LXX2"/>
<accession>A3LXX2</accession>
<dbReference type="PROSITE" id="PS00463">
    <property type="entry name" value="ZN2_CY6_FUNGAL_1"/>
    <property type="match status" value="1"/>
</dbReference>
<dbReference type="SMART" id="SM00066">
    <property type="entry name" value="GAL4"/>
    <property type="match status" value="1"/>
</dbReference>
<dbReference type="Gene3D" id="4.10.240.10">
    <property type="entry name" value="Zn(2)-C6 fungal-type DNA-binding domain"/>
    <property type="match status" value="1"/>
</dbReference>
<dbReference type="KEGG" id="pic:PICST_84956"/>
<dbReference type="Proteomes" id="UP000002258">
    <property type="component" value="Chromosome 6"/>
</dbReference>
<protein>
    <submittedName>
        <fullName evidence="3">Zn_clus Fungal Zn(2)-Cys(6) binuclear cluster domain</fullName>
    </submittedName>
</protein>
<dbReference type="InterPro" id="IPR052400">
    <property type="entry name" value="Zn2-C6_fungal_TF"/>
</dbReference>
<keyword evidence="4" id="KW-1185">Reference proteome</keyword>
<evidence type="ECO:0000313" key="3">
    <source>
        <dbReference type="EMBL" id="ABN67537.2"/>
    </source>
</evidence>
<dbReference type="InterPro" id="IPR036864">
    <property type="entry name" value="Zn2-C6_fun-type_DNA-bd_sf"/>
</dbReference>
<feature type="domain" description="Zn(2)-C6 fungal-type" evidence="2">
    <location>
        <begin position="78"/>
        <end position="108"/>
    </location>
</feature>
<feature type="region of interest" description="Disordered" evidence="1">
    <location>
        <begin position="1"/>
        <end position="63"/>
    </location>
</feature>
<dbReference type="AlphaFoldDB" id="A3LXX2"/>